<dbReference type="EMBL" id="JYDI01001121">
    <property type="protein sequence ID" value="KRY40636.1"/>
    <property type="molecule type" value="Genomic_DNA"/>
</dbReference>
<proteinExistence type="predicted"/>
<dbReference type="Proteomes" id="UP000054653">
    <property type="component" value="Unassembled WGS sequence"/>
</dbReference>
<organism evidence="1 2">
    <name type="scientific">Trichinella britovi</name>
    <name type="common">Parasitic roundworm</name>
    <dbReference type="NCBI Taxonomy" id="45882"/>
    <lineage>
        <taxon>Eukaryota</taxon>
        <taxon>Metazoa</taxon>
        <taxon>Ecdysozoa</taxon>
        <taxon>Nematoda</taxon>
        <taxon>Enoplea</taxon>
        <taxon>Dorylaimia</taxon>
        <taxon>Trichinellida</taxon>
        <taxon>Trichinellidae</taxon>
        <taxon>Trichinella</taxon>
    </lineage>
</organism>
<protein>
    <submittedName>
        <fullName evidence="1">Uncharacterized protein</fullName>
    </submittedName>
</protein>
<evidence type="ECO:0000313" key="1">
    <source>
        <dbReference type="EMBL" id="KRY40636.1"/>
    </source>
</evidence>
<accession>A0A0V1BVB9</accession>
<feature type="non-terminal residue" evidence="1">
    <location>
        <position position="66"/>
    </location>
</feature>
<evidence type="ECO:0000313" key="2">
    <source>
        <dbReference type="Proteomes" id="UP000054653"/>
    </source>
</evidence>
<sequence>MPLILYEQNIFCTSCGKSAKPFCIDFLFGLQNIVKLKGTLLDCWGRPHPTLEKQKAWNSSKNSVHD</sequence>
<reference evidence="1 2" key="1">
    <citation type="submission" date="2015-01" db="EMBL/GenBank/DDBJ databases">
        <title>Evolution of Trichinella species and genotypes.</title>
        <authorList>
            <person name="Korhonen P.K."/>
            <person name="Edoardo P."/>
            <person name="Giuseppe L.R."/>
            <person name="Gasser R.B."/>
        </authorList>
    </citation>
    <scope>NUCLEOTIDE SEQUENCE [LARGE SCALE GENOMIC DNA]</scope>
    <source>
        <strain evidence="1">ISS120</strain>
    </source>
</reference>
<dbReference type="AlphaFoldDB" id="A0A0V1BVB9"/>
<comment type="caution">
    <text evidence="1">The sequence shown here is derived from an EMBL/GenBank/DDBJ whole genome shotgun (WGS) entry which is preliminary data.</text>
</comment>
<gene>
    <name evidence="1" type="ORF">T03_1698</name>
</gene>
<name>A0A0V1BVB9_TRIBR</name>
<keyword evidence="2" id="KW-1185">Reference proteome</keyword>
<dbReference type="OrthoDB" id="5935282at2759"/>